<evidence type="ECO:0000256" key="4">
    <source>
        <dbReference type="HAMAP-Rule" id="MF_01241"/>
    </source>
</evidence>
<name>L0EAX5_THECK</name>
<dbReference type="InterPro" id="IPR037171">
    <property type="entry name" value="NagB/RpiA_transferase-like"/>
</dbReference>
<dbReference type="AlphaFoldDB" id="L0EAX5"/>
<comment type="pathway">
    <text evidence="4">Amino-sugar metabolism; N-acetylneuraminate degradation; D-fructose 6-phosphate from N-acetylneuraminate: step 5/5.</text>
</comment>
<sequence>MNIQVFASGDQLDEACADLIGGMIRIKPRAVLGLATGGTPLGVYRRLIDDYRNGLVSFRHATTFNLDEYVGLPEDHPESYHAYMRKNLFDHIDLPLSRAHLPNGNAADLEAECRRYDALIEEAGGIDLQLLGIGHNGHIGFNEPDRELATGTHVVELAEKTRQANARFFNSIDEVPRLAITMGVGTILKARTIVLMAKGEDKADIVRRALEGPITTDCPASLLQAHPQLIVLLDQGAASKLSKSLPDRTTLSGGRSV</sequence>
<dbReference type="EMBL" id="CP003255">
    <property type="protein sequence ID" value="AGA57408.1"/>
    <property type="molecule type" value="Genomic_DNA"/>
</dbReference>
<comment type="similarity">
    <text evidence="4">Belongs to the glucosamine/galactosamine-6-phosphate isomerase family. NagB subfamily.</text>
</comment>
<comment type="catalytic activity">
    <reaction evidence="1 4">
        <text>alpha-D-glucosamine 6-phosphate + H2O = beta-D-fructose 6-phosphate + NH4(+)</text>
        <dbReference type="Rhea" id="RHEA:12172"/>
        <dbReference type="ChEBI" id="CHEBI:15377"/>
        <dbReference type="ChEBI" id="CHEBI:28938"/>
        <dbReference type="ChEBI" id="CHEBI:57634"/>
        <dbReference type="ChEBI" id="CHEBI:75989"/>
        <dbReference type="EC" id="3.5.99.6"/>
    </reaction>
</comment>
<dbReference type="Proteomes" id="UP000010795">
    <property type="component" value="Chromosome"/>
</dbReference>
<dbReference type="HAMAP" id="MF_01241">
    <property type="entry name" value="GlcN6P_deamin"/>
    <property type="match status" value="1"/>
</dbReference>
<dbReference type="GO" id="GO:0005737">
    <property type="term" value="C:cytoplasm"/>
    <property type="evidence" value="ECO:0007669"/>
    <property type="project" value="TreeGrafter"/>
</dbReference>
<dbReference type="InterPro" id="IPR018321">
    <property type="entry name" value="Glucosamine6P_isomerase_CS"/>
</dbReference>
<feature type="domain" description="Glucosamine/galactosamine-6-phosphate isomerase" evidence="5">
    <location>
        <begin position="11"/>
        <end position="227"/>
    </location>
</feature>
<keyword evidence="3 4" id="KW-0119">Carbohydrate metabolism</keyword>
<evidence type="ECO:0000313" key="6">
    <source>
        <dbReference type="EMBL" id="AGA57408.1"/>
    </source>
</evidence>
<feature type="active site" description="Proton acceptor; for ring-opening step" evidence="4">
    <location>
        <position position="138"/>
    </location>
</feature>
<dbReference type="EC" id="3.5.99.6" evidence="4"/>
<dbReference type="STRING" id="717605.Theco_1242"/>
<dbReference type="Gene3D" id="3.40.50.1360">
    <property type="match status" value="1"/>
</dbReference>
<dbReference type="GO" id="GO:0016853">
    <property type="term" value="F:isomerase activity"/>
    <property type="evidence" value="ECO:0007669"/>
    <property type="project" value="UniProtKB-KW"/>
</dbReference>
<keyword evidence="7" id="KW-1185">Reference proteome</keyword>
<dbReference type="PROSITE" id="PS01161">
    <property type="entry name" value="GLC_GALNAC_ISOMERASE"/>
    <property type="match status" value="1"/>
</dbReference>
<evidence type="ECO:0000256" key="1">
    <source>
        <dbReference type="ARBA" id="ARBA00000644"/>
    </source>
</evidence>
<dbReference type="NCBIfam" id="TIGR00502">
    <property type="entry name" value="nagB"/>
    <property type="match status" value="1"/>
</dbReference>
<proteinExistence type="inferred from homology"/>
<dbReference type="GO" id="GO:0006043">
    <property type="term" value="P:glucosamine catabolic process"/>
    <property type="evidence" value="ECO:0007669"/>
    <property type="project" value="TreeGrafter"/>
</dbReference>
<evidence type="ECO:0000256" key="2">
    <source>
        <dbReference type="ARBA" id="ARBA00022801"/>
    </source>
</evidence>
<dbReference type="UniPathway" id="UPA00629">
    <property type="reaction ID" value="UER00684"/>
</dbReference>
<dbReference type="GO" id="GO:0019262">
    <property type="term" value="P:N-acetylneuraminate catabolic process"/>
    <property type="evidence" value="ECO:0007669"/>
    <property type="project" value="UniProtKB-UniRule"/>
</dbReference>
<dbReference type="InterPro" id="IPR006148">
    <property type="entry name" value="Glc/Gal-6P_isomerase"/>
</dbReference>
<dbReference type="SUPFAM" id="SSF100950">
    <property type="entry name" value="NagB/RpiA/CoA transferase-like"/>
    <property type="match status" value="1"/>
</dbReference>
<comment type="function">
    <text evidence="4">Catalyzes the reversible isomerization-deamination of glucosamine 6-phosphate (GlcN6P) to form fructose 6-phosphate (Fru6P) and ammonium ion.</text>
</comment>
<dbReference type="eggNOG" id="COG0363">
    <property type="taxonomic scope" value="Bacteria"/>
</dbReference>
<evidence type="ECO:0000256" key="3">
    <source>
        <dbReference type="ARBA" id="ARBA00023277"/>
    </source>
</evidence>
<dbReference type="OrthoDB" id="9791139at2"/>
<keyword evidence="6" id="KW-0413">Isomerase</keyword>
<dbReference type="GO" id="GO:0042802">
    <property type="term" value="F:identical protein binding"/>
    <property type="evidence" value="ECO:0007669"/>
    <property type="project" value="TreeGrafter"/>
</dbReference>
<feature type="active site" description="Proton acceptor; for enolization step" evidence="4">
    <location>
        <position position="67"/>
    </location>
</feature>
<dbReference type="HOGENOM" id="CLU_049611_0_1_9"/>
<dbReference type="KEGG" id="tco:Theco_1242"/>
<dbReference type="FunFam" id="3.40.50.1360:FF:000003">
    <property type="entry name" value="Glucosamine-6-phosphate deaminase"/>
    <property type="match status" value="1"/>
</dbReference>
<keyword evidence="2 4" id="KW-0378">Hydrolase</keyword>
<reference evidence="7" key="1">
    <citation type="submission" date="2012-01" db="EMBL/GenBank/DDBJ databases">
        <title>Complete sequence of chromosome of Thermobacillus composti KWC4.</title>
        <authorList>
            <person name="Lucas S."/>
            <person name="Han J."/>
            <person name="Lapidus A."/>
            <person name="Cheng J.-F."/>
            <person name="Goodwin L."/>
            <person name="Pitluck S."/>
            <person name="Peters L."/>
            <person name="Ovchinnikova G."/>
            <person name="Teshima H."/>
            <person name="Detter J.C."/>
            <person name="Han C."/>
            <person name="Tapia R."/>
            <person name="Land M."/>
            <person name="Hauser L."/>
            <person name="Kyrpides N."/>
            <person name="Ivanova N."/>
            <person name="Pagani I."/>
            <person name="Anderson I."/>
            <person name="Woyke T."/>
        </authorList>
    </citation>
    <scope>NUCLEOTIDE SEQUENCE [LARGE SCALE GENOMIC DNA]</scope>
    <source>
        <strain evidence="7">DSM 18247 / JCM 13945 / KWC4</strain>
    </source>
</reference>
<feature type="active site" description="For ring-opening step" evidence="4">
    <location>
        <position position="143"/>
    </location>
</feature>
<accession>L0EAX5</accession>
<dbReference type="RefSeq" id="WP_015254165.1">
    <property type="nucleotide sequence ID" value="NC_019897.1"/>
</dbReference>
<gene>
    <name evidence="4" type="primary">nagB</name>
    <name evidence="6" type="ordered locus">Theco_1242</name>
</gene>
<dbReference type="GO" id="GO:0005975">
    <property type="term" value="P:carbohydrate metabolic process"/>
    <property type="evidence" value="ECO:0007669"/>
    <property type="project" value="InterPro"/>
</dbReference>
<organism evidence="6 7">
    <name type="scientific">Thermobacillus composti (strain DSM 18247 / JCM 13945 / KWC4)</name>
    <dbReference type="NCBI Taxonomy" id="717605"/>
    <lineage>
        <taxon>Bacteria</taxon>
        <taxon>Bacillati</taxon>
        <taxon>Bacillota</taxon>
        <taxon>Bacilli</taxon>
        <taxon>Bacillales</taxon>
        <taxon>Paenibacillaceae</taxon>
        <taxon>Thermobacillus</taxon>
    </lineage>
</organism>
<protein>
    <recommendedName>
        <fullName evidence="4">Glucosamine-6-phosphate deaminase</fullName>
        <ecNumber evidence="4">3.5.99.6</ecNumber>
    </recommendedName>
    <alternativeName>
        <fullName evidence="4">GlcN6P deaminase</fullName>
        <shortName evidence="4">GNPDA</shortName>
    </alternativeName>
    <alternativeName>
        <fullName evidence="4">Glucosamine-6-phosphate isomerase</fullName>
    </alternativeName>
</protein>
<dbReference type="InterPro" id="IPR004547">
    <property type="entry name" value="Glucosamine6P_isomerase"/>
</dbReference>
<dbReference type="CDD" id="cd01399">
    <property type="entry name" value="GlcN6P_deaminase"/>
    <property type="match status" value="1"/>
</dbReference>
<dbReference type="PANTHER" id="PTHR11280:SF5">
    <property type="entry name" value="GLUCOSAMINE-6-PHOSPHATE ISOMERASE"/>
    <property type="match status" value="1"/>
</dbReference>
<evidence type="ECO:0000259" key="5">
    <source>
        <dbReference type="Pfam" id="PF01182"/>
    </source>
</evidence>
<dbReference type="Pfam" id="PF01182">
    <property type="entry name" value="Glucosamine_iso"/>
    <property type="match status" value="1"/>
</dbReference>
<dbReference type="GO" id="GO:0004342">
    <property type="term" value="F:glucosamine-6-phosphate deaminase activity"/>
    <property type="evidence" value="ECO:0007669"/>
    <property type="project" value="UniProtKB-UniRule"/>
</dbReference>
<feature type="active site" description="For ring-opening step" evidence="4">
    <location>
        <position position="136"/>
    </location>
</feature>
<dbReference type="PANTHER" id="PTHR11280">
    <property type="entry name" value="GLUCOSAMINE-6-PHOSPHATE ISOMERASE"/>
    <property type="match status" value="1"/>
</dbReference>
<dbReference type="GO" id="GO:0006046">
    <property type="term" value="P:N-acetylglucosamine catabolic process"/>
    <property type="evidence" value="ECO:0007669"/>
    <property type="project" value="UniProtKB-UniRule"/>
</dbReference>
<comment type="caution">
    <text evidence="4">Lacks conserved residue(s) required for the propagation of feature annotation.</text>
</comment>
<evidence type="ECO:0000313" key="7">
    <source>
        <dbReference type="Proteomes" id="UP000010795"/>
    </source>
</evidence>